<feature type="signal peptide" evidence="1">
    <location>
        <begin position="1"/>
        <end position="19"/>
    </location>
</feature>
<sequence>MKIIYLSFALLLVVSTTVAQEKDSRKTERSAKKDARREKIDNLIRQQEEGALVFNKQNVFGLRLNTDGWGVVYEKGYLKTVKTTNLFALELNEKKHPKEQKINNVLNNNGFLQIGNPYVYGKRNSFYQLKLSYGQQRMLGGKTNKNGVAVHAIYAGGISAGFERPYYVRVQDNSPEGTRNIKYTPADSSLFLAPAPNILMGTGLRYGWNELKFVPGVHAKAALRFDYGRFNEVVTAIEIGMNIEAYSRKVQIMLLNPDQQVFFNGYIALMFGKRK</sequence>
<name>A0A7G5XC24_9BACT</name>
<keyword evidence="1" id="KW-0732">Signal</keyword>
<evidence type="ECO:0008006" key="4">
    <source>
        <dbReference type="Google" id="ProtNLM"/>
    </source>
</evidence>
<protein>
    <recommendedName>
        <fullName evidence="4">Outer membrane beta-barrel protein</fullName>
    </recommendedName>
</protein>
<dbReference type="RefSeq" id="WP_182801292.1">
    <property type="nucleotide sequence ID" value="NZ_CP060007.1"/>
</dbReference>
<dbReference type="AlphaFoldDB" id="A0A7G5XC24"/>
<evidence type="ECO:0000313" key="2">
    <source>
        <dbReference type="EMBL" id="QNA43027.1"/>
    </source>
</evidence>
<keyword evidence="3" id="KW-1185">Reference proteome</keyword>
<gene>
    <name evidence="2" type="ORF">H4075_13115</name>
</gene>
<dbReference type="KEGG" id="lacs:H4075_13115"/>
<organism evidence="2 3">
    <name type="scientific">Lacibacter sediminis</name>
    <dbReference type="NCBI Taxonomy" id="2760713"/>
    <lineage>
        <taxon>Bacteria</taxon>
        <taxon>Pseudomonadati</taxon>
        <taxon>Bacteroidota</taxon>
        <taxon>Chitinophagia</taxon>
        <taxon>Chitinophagales</taxon>
        <taxon>Chitinophagaceae</taxon>
        <taxon>Lacibacter</taxon>
    </lineage>
</organism>
<evidence type="ECO:0000256" key="1">
    <source>
        <dbReference type="SAM" id="SignalP"/>
    </source>
</evidence>
<accession>A0A7G5XC24</accession>
<proteinExistence type="predicted"/>
<dbReference type="Proteomes" id="UP000515344">
    <property type="component" value="Chromosome"/>
</dbReference>
<evidence type="ECO:0000313" key="3">
    <source>
        <dbReference type="Proteomes" id="UP000515344"/>
    </source>
</evidence>
<dbReference type="EMBL" id="CP060007">
    <property type="protein sequence ID" value="QNA43027.1"/>
    <property type="molecule type" value="Genomic_DNA"/>
</dbReference>
<reference evidence="3" key="1">
    <citation type="submission" date="2020-08" db="EMBL/GenBank/DDBJ databases">
        <title>Lacibacter sp. S13-6-6 genome sequencing.</title>
        <authorList>
            <person name="Jin L."/>
        </authorList>
    </citation>
    <scope>NUCLEOTIDE SEQUENCE [LARGE SCALE GENOMIC DNA]</scope>
    <source>
        <strain evidence="3">S13-6-6</strain>
    </source>
</reference>
<feature type="chain" id="PRO_5028915463" description="Outer membrane beta-barrel protein" evidence="1">
    <location>
        <begin position="20"/>
        <end position="275"/>
    </location>
</feature>